<name>A0A137NYB4_CONC2</name>
<evidence type="ECO:0000256" key="3">
    <source>
        <dbReference type="PROSITE-ProRule" id="PRU00782"/>
    </source>
</evidence>
<dbReference type="EMBL" id="KQ964622">
    <property type="protein sequence ID" value="KXN67644.1"/>
    <property type="molecule type" value="Genomic_DNA"/>
</dbReference>
<sequence>KIGQQLLNAFKILQLIGSCHTENNTISTKFGLYQEIQFNRKGRLVGFKTIHFYLESSRV</sequence>
<reference evidence="5 6" key="1">
    <citation type="journal article" date="2015" name="Genome Biol. Evol.">
        <title>Phylogenomic analyses indicate that early fungi evolved digesting cell walls of algal ancestors of land plants.</title>
        <authorList>
            <person name="Chang Y."/>
            <person name="Wang S."/>
            <person name="Sekimoto S."/>
            <person name="Aerts A.L."/>
            <person name="Choi C."/>
            <person name="Clum A."/>
            <person name="LaButti K.M."/>
            <person name="Lindquist E.A."/>
            <person name="Yee Ngan C."/>
            <person name="Ohm R.A."/>
            <person name="Salamov A.A."/>
            <person name="Grigoriev I.V."/>
            <person name="Spatafora J.W."/>
            <person name="Berbee M.L."/>
        </authorList>
    </citation>
    <scope>NUCLEOTIDE SEQUENCE [LARGE SCALE GENOMIC DNA]</scope>
    <source>
        <strain evidence="5 6">NRRL 28638</strain>
    </source>
</reference>
<dbReference type="InterPro" id="IPR036961">
    <property type="entry name" value="Kinesin_motor_dom_sf"/>
</dbReference>
<dbReference type="PROSITE" id="PS51456">
    <property type="entry name" value="MYOSIN_MOTOR"/>
    <property type="match status" value="1"/>
</dbReference>
<keyword evidence="3" id="KW-0009">Actin-binding</keyword>
<keyword evidence="2" id="KW-0505">Motor protein</keyword>
<evidence type="ECO:0000256" key="1">
    <source>
        <dbReference type="ARBA" id="ARBA00023123"/>
    </source>
</evidence>
<evidence type="ECO:0000313" key="5">
    <source>
        <dbReference type="EMBL" id="KXN67644.1"/>
    </source>
</evidence>
<feature type="non-terminal residue" evidence="5">
    <location>
        <position position="1"/>
    </location>
</feature>
<dbReference type="STRING" id="796925.A0A137NYB4"/>
<dbReference type="Pfam" id="PF00063">
    <property type="entry name" value="Myosin_head"/>
    <property type="match status" value="1"/>
</dbReference>
<dbReference type="Gene3D" id="3.40.850.10">
    <property type="entry name" value="Kinesin motor domain"/>
    <property type="match status" value="1"/>
</dbReference>
<organism evidence="5 6">
    <name type="scientific">Conidiobolus coronatus (strain ATCC 28846 / CBS 209.66 / NRRL 28638)</name>
    <name type="common">Delacroixia coronata</name>
    <dbReference type="NCBI Taxonomy" id="796925"/>
    <lineage>
        <taxon>Eukaryota</taxon>
        <taxon>Fungi</taxon>
        <taxon>Fungi incertae sedis</taxon>
        <taxon>Zoopagomycota</taxon>
        <taxon>Entomophthoromycotina</taxon>
        <taxon>Entomophthoromycetes</taxon>
        <taxon>Entomophthorales</taxon>
        <taxon>Ancylistaceae</taxon>
        <taxon>Conidiobolus</taxon>
    </lineage>
</organism>
<dbReference type="GO" id="GO:0016459">
    <property type="term" value="C:myosin complex"/>
    <property type="evidence" value="ECO:0007669"/>
    <property type="project" value="UniProtKB-KW"/>
</dbReference>
<comment type="similarity">
    <text evidence="3">Belongs to the TRAFAC class myosin-kinesin ATPase superfamily. Myosin family.</text>
</comment>
<keyword evidence="6" id="KW-1185">Reference proteome</keyword>
<accession>A0A137NYB4</accession>
<dbReference type="SUPFAM" id="SSF52540">
    <property type="entry name" value="P-loop containing nucleoside triphosphate hydrolases"/>
    <property type="match status" value="1"/>
</dbReference>
<proteinExistence type="inferred from homology"/>
<dbReference type="OrthoDB" id="370884at2759"/>
<evidence type="ECO:0000313" key="6">
    <source>
        <dbReference type="Proteomes" id="UP000070444"/>
    </source>
</evidence>
<evidence type="ECO:0000259" key="4">
    <source>
        <dbReference type="PROSITE" id="PS51456"/>
    </source>
</evidence>
<dbReference type="AlphaFoldDB" id="A0A137NYB4"/>
<feature type="domain" description="Myosin motor" evidence="4">
    <location>
        <begin position="1"/>
        <end position="59"/>
    </location>
</feature>
<dbReference type="InterPro" id="IPR001609">
    <property type="entry name" value="Myosin_head_motor_dom-like"/>
</dbReference>
<dbReference type="InterPro" id="IPR027417">
    <property type="entry name" value="P-loop_NTPase"/>
</dbReference>
<feature type="non-terminal residue" evidence="5">
    <location>
        <position position="59"/>
    </location>
</feature>
<dbReference type="Proteomes" id="UP000070444">
    <property type="component" value="Unassembled WGS sequence"/>
</dbReference>
<dbReference type="GO" id="GO:0005524">
    <property type="term" value="F:ATP binding"/>
    <property type="evidence" value="ECO:0007669"/>
    <property type="project" value="InterPro"/>
</dbReference>
<dbReference type="GO" id="GO:0003779">
    <property type="term" value="F:actin binding"/>
    <property type="evidence" value="ECO:0007669"/>
    <property type="project" value="UniProtKB-KW"/>
</dbReference>
<keyword evidence="1 3" id="KW-0518">Myosin</keyword>
<dbReference type="GO" id="GO:0003774">
    <property type="term" value="F:cytoskeletal motor activity"/>
    <property type="evidence" value="ECO:0007669"/>
    <property type="project" value="InterPro"/>
</dbReference>
<evidence type="ECO:0000256" key="2">
    <source>
        <dbReference type="ARBA" id="ARBA00023175"/>
    </source>
</evidence>
<gene>
    <name evidence="5" type="ORF">CONCODRAFT_32777</name>
</gene>
<protein>
    <recommendedName>
        <fullName evidence="4">Myosin motor domain-containing protein</fullName>
    </recommendedName>
</protein>
<comment type="caution">
    <text evidence="3">Lacks conserved residue(s) required for the propagation of feature annotation.</text>
</comment>